<evidence type="ECO:0000259" key="4">
    <source>
        <dbReference type="SMART" id="SM00822"/>
    </source>
</evidence>
<dbReference type="PRINTS" id="PR00081">
    <property type="entry name" value="GDHRDH"/>
</dbReference>
<protein>
    <submittedName>
        <fullName evidence="5">3-oxoacyl-[acyl-carrier-protein] reductase FabG</fullName>
        <ecNumber evidence="5">1.1.1.100</ecNumber>
    </submittedName>
</protein>
<feature type="domain" description="Ketoreductase" evidence="4">
    <location>
        <begin position="60"/>
        <end position="251"/>
    </location>
</feature>
<dbReference type="PANTHER" id="PTHR43639">
    <property type="entry name" value="OXIDOREDUCTASE, SHORT-CHAIN DEHYDROGENASE/REDUCTASE FAMILY (AFU_ORTHOLOGUE AFUA_5G02870)"/>
    <property type="match status" value="1"/>
</dbReference>
<dbReference type="EMBL" id="VSSQ01000053">
    <property type="protein sequence ID" value="MPL70509.1"/>
    <property type="molecule type" value="Genomic_DNA"/>
</dbReference>
<dbReference type="InterPro" id="IPR057326">
    <property type="entry name" value="KR_dom"/>
</dbReference>
<dbReference type="Gene3D" id="3.40.50.720">
    <property type="entry name" value="NAD(P)-binding Rossmann-like Domain"/>
    <property type="match status" value="1"/>
</dbReference>
<dbReference type="Pfam" id="PF13561">
    <property type="entry name" value="adh_short_C2"/>
    <property type="match status" value="1"/>
</dbReference>
<evidence type="ECO:0000256" key="3">
    <source>
        <dbReference type="SAM" id="MobiDB-lite"/>
    </source>
</evidence>
<comment type="similarity">
    <text evidence="1">Belongs to the short-chain dehydrogenases/reductases (SDR) family.</text>
</comment>
<name>A0A644TV22_9ZZZZ</name>
<sequence>MKFLSSGQAACGGGDRLDKAPCPRDSLIMSANENNNTPASAGTPAAMDTPGAVKTPEATPVVLVTGSSRGLGRGIALELAAKGCSVAIHYSSDQGAAEKTLIHCRNLAVSEAQRFAAFHCDIADPVQRAALVEELFDHFGRLDALVNNAGMGPRVRADILTASEESFEELIRTNLQGPYFLTQAVARRWLADKSPTPLPQGRTIVFVTSVSADTASIGRGEYCVSKAGLSMAVKLWAARLAGEGIVVYELRPGIMETDMTSGVKAKYDALIAQGIVPQGRWGYPEDVGRAVRSLLAGDFAFSTGSVIDIDGGFHISRL</sequence>
<dbReference type="InterPro" id="IPR036291">
    <property type="entry name" value="NAD(P)-bd_dom_sf"/>
</dbReference>
<dbReference type="NCBIfam" id="NF009386">
    <property type="entry name" value="PRK12745.1"/>
    <property type="match status" value="1"/>
</dbReference>
<comment type="caution">
    <text evidence="5">The sequence shown here is derived from an EMBL/GenBank/DDBJ whole genome shotgun (WGS) entry which is preliminary data.</text>
</comment>
<reference evidence="5" key="1">
    <citation type="submission" date="2019-08" db="EMBL/GenBank/DDBJ databases">
        <authorList>
            <person name="Kucharzyk K."/>
            <person name="Murdoch R.W."/>
            <person name="Higgins S."/>
            <person name="Loffler F."/>
        </authorList>
    </citation>
    <scope>NUCLEOTIDE SEQUENCE</scope>
</reference>
<organism evidence="5">
    <name type="scientific">bioreactor metagenome</name>
    <dbReference type="NCBI Taxonomy" id="1076179"/>
    <lineage>
        <taxon>unclassified sequences</taxon>
        <taxon>metagenomes</taxon>
        <taxon>ecological metagenomes</taxon>
    </lineage>
</organism>
<feature type="region of interest" description="Disordered" evidence="3">
    <location>
        <begin position="22"/>
        <end position="53"/>
    </location>
</feature>
<evidence type="ECO:0000256" key="2">
    <source>
        <dbReference type="ARBA" id="ARBA00023002"/>
    </source>
</evidence>
<accession>A0A644TV22</accession>
<dbReference type="SMART" id="SM00822">
    <property type="entry name" value="PKS_KR"/>
    <property type="match status" value="1"/>
</dbReference>
<dbReference type="GO" id="GO:0004316">
    <property type="term" value="F:3-oxoacyl-[acyl-carrier-protein] reductase (NADPH) activity"/>
    <property type="evidence" value="ECO:0007669"/>
    <property type="project" value="UniProtKB-EC"/>
</dbReference>
<dbReference type="SUPFAM" id="SSF51735">
    <property type="entry name" value="NAD(P)-binding Rossmann-fold domains"/>
    <property type="match status" value="1"/>
</dbReference>
<dbReference type="PANTHER" id="PTHR43639:SF1">
    <property type="entry name" value="SHORT-CHAIN DEHYDROGENASE_REDUCTASE FAMILY PROTEIN"/>
    <property type="match status" value="1"/>
</dbReference>
<evidence type="ECO:0000313" key="5">
    <source>
        <dbReference type="EMBL" id="MPL70509.1"/>
    </source>
</evidence>
<dbReference type="AlphaFoldDB" id="A0A644TV22"/>
<evidence type="ECO:0000256" key="1">
    <source>
        <dbReference type="ARBA" id="ARBA00006484"/>
    </source>
</evidence>
<gene>
    <name evidence="5" type="primary">fabG_12</name>
    <name evidence="5" type="ORF">SDC9_16266</name>
</gene>
<proteinExistence type="inferred from homology"/>
<feature type="compositionally biased region" description="Polar residues" evidence="3">
    <location>
        <begin position="29"/>
        <end position="40"/>
    </location>
</feature>
<dbReference type="EC" id="1.1.1.100" evidence="5"/>
<dbReference type="InterPro" id="IPR002347">
    <property type="entry name" value="SDR_fam"/>
</dbReference>
<keyword evidence="2 5" id="KW-0560">Oxidoreductase</keyword>